<name>A0A383W394_TETOB</name>
<keyword evidence="3" id="KW-1185">Reference proteome</keyword>
<sequence length="140" mass="14972">MLRFKRHADVMAQAVLRSDGLLYQHSRGNLSARNIADNAGLVAVVSHAVAALDMQHLAGNVRALVASCQVAGDASCSPGNLGMLHEVHSWMVQQQLLDGRGLKGLLSEQQLAVGQAASEAFQAQQQQQQPPLRQQGQQAT</sequence>
<evidence type="ECO:0000313" key="3">
    <source>
        <dbReference type="Proteomes" id="UP000256970"/>
    </source>
</evidence>
<dbReference type="AlphaFoldDB" id="A0A383W394"/>
<feature type="region of interest" description="Disordered" evidence="1">
    <location>
        <begin position="119"/>
        <end position="140"/>
    </location>
</feature>
<proteinExistence type="predicted"/>
<protein>
    <submittedName>
        <fullName evidence="2">Uncharacterized protein</fullName>
    </submittedName>
</protein>
<evidence type="ECO:0000256" key="1">
    <source>
        <dbReference type="SAM" id="MobiDB-lite"/>
    </source>
</evidence>
<dbReference type="EMBL" id="FNXT01001027">
    <property type="protein sequence ID" value="SZX71126.1"/>
    <property type="molecule type" value="Genomic_DNA"/>
</dbReference>
<organism evidence="2 3">
    <name type="scientific">Tetradesmus obliquus</name>
    <name type="common">Green alga</name>
    <name type="synonym">Acutodesmus obliquus</name>
    <dbReference type="NCBI Taxonomy" id="3088"/>
    <lineage>
        <taxon>Eukaryota</taxon>
        <taxon>Viridiplantae</taxon>
        <taxon>Chlorophyta</taxon>
        <taxon>core chlorophytes</taxon>
        <taxon>Chlorophyceae</taxon>
        <taxon>CS clade</taxon>
        <taxon>Sphaeropleales</taxon>
        <taxon>Scenedesmaceae</taxon>
        <taxon>Tetradesmus</taxon>
    </lineage>
</organism>
<accession>A0A383W394</accession>
<gene>
    <name evidence="2" type="ORF">BQ4739_LOCUS11260</name>
</gene>
<dbReference type="Proteomes" id="UP000256970">
    <property type="component" value="Unassembled WGS sequence"/>
</dbReference>
<evidence type="ECO:0000313" key="2">
    <source>
        <dbReference type="EMBL" id="SZX71126.1"/>
    </source>
</evidence>
<reference evidence="2 3" key="1">
    <citation type="submission" date="2016-10" db="EMBL/GenBank/DDBJ databases">
        <authorList>
            <person name="Cai Z."/>
        </authorList>
    </citation>
    <scope>NUCLEOTIDE SEQUENCE [LARGE SCALE GENOMIC DNA]</scope>
</reference>